<evidence type="ECO:0000256" key="1">
    <source>
        <dbReference type="ARBA" id="ARBA00004259"/>
    </source>
</evidence>
<dbReference type="GO" id="GO:0005635">
    <property type="term" value="C:nuclear envelope"/>
    <property type="evidence" value="ECO:0007669"/>
    <property type="project" value="UniProtKB-SubCell"/>
</dbReference>
<evidence type="ECO:0000256" key="7">
    <source>
        <dbReference type="ARBA" id="ARBA00022927"/>
    </source>
</evidence>
<dbReference type="Pfam" id="PF13513">
    <property type="entry name" value="HEAT_EZ"/>
    <property type="match status" value="1"/>
</dbReference>
<dbReference type="SMART" id="SM00913">
    <property type="entry name" value="IBN_N"/>
    <property type="match status" value="1"/>
</dbReference>
<name>A0A1U7LNP8_NEOID</name>
<gene>
    <name evidence="12" type="ORF">NEOLI_001054</name>
</gene>
<feature type="domain" description="Importin N-terminal" evidence="11">
    <location>
        <begin position="21"/>
        <end position="101"/>
    </location>
</feature>
<dbReference type="GO" id="GO:0046822">
    <property type="term" value="P:regulation of nucleocytoplasmic transport"/>
    <property type="evidence" value="ECO:0007669"/>
    <property type="project" value="EnsemblFungi"/>
</dbReference>
<protein>
    <recommendedName>
        <fullName evidence="9">Importin-95</fullName>
    </recommendedName>
    <alternativeName>
        <fullName evidence="10">Karyopherin-95</fullName>
    </alternativeName>
</protein>
<keyword evidence="6" id="KW-0677">Repeat</keyword>
<evidence type="ECO:0000256" key="5">
    <source>
        <dbReference type="ARBA" id="ARBA00022490"/>
    </source>
</evidence>
<dbReference type="SUPFAM" id="SSF48371">
    <property type="entry name" value="ARM repeat"/>
    <property type="match status" value="1"/>
</dbReference>
<dbReference type="PANTHER" id="PTHR10527">
    <property type="entry name" value="IMPORTIN BETA"/>
    <property type="match status" value="1"/>
</dbReference>
<dbReference type="GO" id="GO:0034399">
    <property type="term" value="C:nuclear periphery"/>
    <property type="evidence" value="ECO:0007669"/>
    <property type="project" value="EnsemblFungi"/>
</dbReference>
<dbReference type="SMART" id="SM00185">
    <property type="entry name" value="ARM"/>
    <property type="match status" value="3"/>
</dbReference>
<dbReference type="FunFam" id="1.25.10.10:FF:000027">
    <property type="entry name" value="Importin subunit beta-1"/>
    <property type="match status" value="1"/>
</dbReference>
<keyword evidence="5" id="KW-0963">Cytoplasm</keyword>
<dbReference type="InterPro" id="IPR011989">
    <property type="entry name" value="ARM-like"/>
</dbReference>
<dbReference type="GO" id="GO:0031267">
    <property type="term" value="F:small GTPase binding"/>
    <property type="evidence" value="ECO:0007669"/>
    <property type="project" value="InterPro"/>
</dbReference>
<dbReference type="EMBL" id="LXFE01000904">
    <property type="protein sequence ID" value="OLL24259.1"/>
    <property type="molecule type" value="Genomic_DNA"/>
</dbReference>
<evidence type="ECO:0000313" key="13">
    <source>
        <dbReference type="Proteomes" id="UP000186594"/>
    </source>
</evidence>
<dbReference type="InterPro" id="IPR000225">
    <property type="entry name" value="Armadillo"/>
</dbReference>
<dbReference type="InterPro" id="IPR058584">
    <property type="entry name" value="IMB1_TNPO1-like_TPR"/>
</dbReference>
<reference evidence="12 13" key="1">
    <citation type="submission" date="2016-04" db="EMBL/GenBank/DDBJ databases">
        <title>Evolutionary innovation and constraint leading to complex multicellularity in the Ascomycota.</title>
        <authorList>
            <person name="Cisse O."/>
            <person name="Nguyen A."/>
            <person name="Hewitt D.A."/>
            <person name="Jedd G."/>
            <person name="Stajich J.E."/>
        </authorList>
    </citation>
    <scope>NUCLEOTIDE SEQUENCE [LARGE SCALE GENOMIC DNA]</scope>
    <source>
        <strain evidence="12 13">DAH-3</strain>
    </source>
</reference>
<evidence type="ECO:0000256" key="3">
    <source>
        <dbReference type="ARBA" id="ARBA00010907"/>
    </source>
</evidence>
<dbReference type="GO" id="GO:0097718">
    <property type="term" value="F:disordered domain specific binding"/>
    <property type="evidence" value="ECO:0007669"/>
    <property type="project" value="EnsemblFungi"/>
</dbReference>
<dbReference type="Pfam" id="PF03810">
    <property type="entry name" value="IBN_N"/>
    <property type="match status" value="1"/>
</dbReference>
<evidence type="ECO:0000313" key="12">
    <source>
        <dbReference type="EMBL" id="OLL24259.1"/>
    </source>
</evidence>
<dbReference type="AlphaFoldDB" id="A0A1U7LNP8"/>
<dbReference type="STRING" id="1198029.A0A1U7LNP8"/>
<dbReference type="Pfam" id="PF25574">
    <property type="entry name" value="TPR_IMB1"/>
    <property type="match status" value="1"/>
</dbReference>
<dbReference type="GO" id="GO:0005829">
    <property type="term" value="C:cytosol"/>
    <property type="evidence" value="ECO:0007669"/>
    <property type="project" value="EnsemblFungi"/>
</dbReference>
<comment type="subcellular location">
    <subcellularLocation>
        <location evidence="2">Cytoplasm</location>
    </subcellularLocation>
    <subcellularLocation>
        <location evidence="1">Nucleus envelope</location>
    </subcellularLocation>
</comment>
<dbReference type="InterPro" id="IPR040122">
    <property type="entry name" value="Importin_beta"/>
</dbReference>
<comment type="caution">
    <text evidence="12">The sequence shown here is derived from an EMBL/GenBank/DDBJ whole genome shotgun (WGS) entry which is preliminary data.</text>
</comment>
<dbReference type="GO" id="GO:0051292">
    <property type="term" value="P:nuclear pore complex assembly"/>
    <property type="evidence" value="ECO:0007669"/>
    <property type="project" value="EnsemblFungi"/>
</dbReference>
<evidence type="ECO:0000256" key="6">
    <source>
        <dbReference type="ARBA" id="ARBA00022737"/>
    </source>
</evidence>
<dbReference type="GO" id="GO:0006607">
    <property type="term" value="P:NLS-bearing protein import into nucleus"/>
    <property type="evidence" value="ECO:0007669"/>
    <property type="project" value="EnsemblFungi"/>
</dbReference>
<dbReference type="GO" id="GO:0060188">
    <property type="term" value="P:regulation of protein desumoylation"/>
    <property type="evidence" value="ECO:0007669"/>
    <property type="project" value="EnsemblFungi"/>
</dbReference>
<dbReference type="GO" id="GO:0042564">
    <property type="term" value="C:NLS-dependent protein nuclear import complex"/>
    <property type="evidence" value="ECO:0007669"/>
    <property type="project" value="EnsemblFungi"/>
</dbReference>
<evidence type="ECO:0000256" key="4">
    <source>
        <dbReference type="ARBA" id="ARBA00022448"/>
    </source>
</evidence>
<evidence type="ECO:0000256" key="8">
    <source>
        <dbReference type="ARBA" id="ARBA00023242"/>
    </source>
</evidence>
<dbReference type="InterPro" id="IPR016024">
    <property type="entry name" value="ARM-type_fold"/>
</dbReference>
<accession>A0A1U7LNP8</accession>
<proteinExistence type="inferred from homology"/>
<dbReference type="GO" id="GO:0044877">
    <property type="term" value="F:protein-containing complex binding"/>
    <property type="evidence" value="ECO:0007669"/>
    <property type="project" value="EnsemblFungi"/>
</dbReference>
<evidence type="ECO:0000256" key="2">
    <source>
        <dbReference type="ARBA" id="ARBA00004496"/>
    </source>
</evidence>
<dbReference type="GO" id="GO:0006612">
    <property type="term" value="P:protein targeting to membrane"/>
    <property type="evidence" value="ECO:0007669"/>
    <property type="project" value="EnsemblFungi"/>
</dbReference>
<evidence type="ECO:0000256" key="10">
    <source>
        <dbReference type="ARBA" id="ARBA00083566"/>
    </source>
</evidence>
<keyword evidence="8" id="KW-0539">Nucleus</keyword>
<dbReference type="PROSITE" id="PS50166">
    <property type="entry name" value="IMPORTIN_B_NT"/>
    <property type="match status" value="1"/>
</dbReference>
<keyword evidence="7" id="KW-0653">Protein transport</keyword>
<keyword evidence="13" id="KW-1185">Reference proteome</keyword>
<dbReference type="Proteomes" id="UP000186594">
    <property type="component" value="Unassembled WGS sequence"/>
</dbReference>
<dbReference type="InterPro" id="IPR001494">
    <property type="entry name" value="Importin-beta_N"/>
</dbReference>
<sequence length="856" mass="95523">MNVGELLQNTLSTNAKLRQDAVEALELAYTNHFPAYVAMLSQELASENSPSHIRNAAGLALKNTLTAKEAVRREEYHHKWIMLEDNTKQQIKQSALQTLNSHDQKAGQSAAQYIAAISAIEVPRNEWPELMPQLVQNVSEGQEWHLKHASLQAIGYICESVDQEYLATQANAILTAVVSGARKEESNANVRHAAIMALFDSLEFVRENFEREGERNYIMQVVCEATQAEDNRIQVASFGCLVRIMQLYYDKMRFYMEKALFGLTVLGMKHDDENVALQAVEFWSTVCEEEIEISLVIQEAAEVEEQTETECFHFAKVALPEVLPVLLQLLCRQEDDAEEDEWNVSMAAGTCIQLFAQCVEGAIVPPVLGFIEGNIRSDDWKRREAGVMAFGSILEGPEPTLLEPLVQQALPVLIGMMSDQHIQVKDTTAWTLGRISDLVISAISPEAHLPSLIQALLAGLNDNARIISNCCWALMNLAEQIGGDGLENQTSLMSPYYDYTALKHLTHCSAANENNSRTSAYEALSTLVSQAAIDVLPMIAELNKLVLDRLERTIAIQSQIVGQDERNNHIELQSNLCSLLTNIIRRLASEIRPVSDRIMSILLQLLGSASKQSIVFEDVFLCVALEVNFGIYLDPFAPYLYNALQNQEEHQLCSIAVGLIGDISRALGERCMPYCDKFMQHLVENLQAGHLGKSYSDLSRALSCTETLNRQSCHVLAILRLLLDQQASSVTAAPDNAYDMVEYLNQLREGIVEAYVGIVQALKTGGKSELLLPYVQHIFGFLAMINSEPEKTETLIRGVVGLLGDLAEAFPDKKLRQLFLSDWINECLRVGRQKNGLSQQTKEVARWAREQIKRAI</sequence>
<evidence type="ECO:0000256" key="9">
    <source>
        <dbReference type="ARBA" id="ARBA00079884"/>
    </source>
</evidence>
<comment type="similarity">
    <text evidence="3">Belongs to the importin beta family. Importin beta-1 subfamily.</text>
</comment>
<dbReference type="GO" id="GO:0061676">
    <property type="term" value="F:importin-alpha family protein binding"/>
    <property type="evidence" value="ECO:0007669"/>
    <property type="project" value="EnsemblFungi"/>
</dbReference>
<dbReference type="GO" id="GO:0005085">
    <property type="term" value="F:guanyl-nucleotide exchange factor activity"/>
    <property type="evidence" value="ECO:0007669"/>
    <property type="project" value="EnsemblFungi"/>
</dbReference>
<dbReference type="OMA" id="QQYQERW"/>
<keyword evidence="4" id="KW-0813">Transport</keyword>
<dbReference type="OrthoDB" id="10263328at2759"/>
<organism evidence="12 13">
    <name type="scientific">Neolecta irregularis (strain DAH-3)</name>
    <dbReference type="NCBI Taxonomy" id="1198029"/>
    <lineage>
        <taxon>Eukaryota</taxon>
        <taxon>Fungi</taxon>
        <taxon>Dikarya</taxon>
        <taxon>Ascomycota</taxon>
        <taxon>Taphrinomycotina</taxon>
        <taxon>Neolectales</taxon>
        <taxon>Neolectaceae</taxon>
        <taxon>Neolecta</taxon>
    </lineage>
</organism>
<dbReference type="Gene3D" id="1.25.10.10">
    <property type="entry name" value="Leucine-rich Repeat Variant"/>
    <property type="match status" value="1"/>
</dbReference>
<dbReference type="GO" id="GO:0061608">
    <property type="term" value="F:nuclear import signal receptor activity"/>
    <property type="evidence" value="ECO:0007669"/>
    <property type="project" value="EnsemblFungi"/>
</dbReference>
<evidence type="ECO:0000259" key="11">
    <source>
        <dbReference type="PROSITE" id="PS50166"/>
    </source>
</evidence>
<dbReference type="GO" id="GO:0006656">
    <property type="term" value="P:phosphatidylcholine biosynthetic process"/>
    <property type="evidence" value="ECO:0007669"/>
    <property type="project" value="EnsemblFungi"/>
</dbReference>